<protein>
    <recommendedName>
        <fullName evidence="4">VanZ-like domain-containing protein</fullName>
    </recommendedName>
</protein>
<sequence length="148" mass="17315">MKTMLLSKRWWLYFLLLFVIWYPVSVLLFTYYELTGNPYTYIVSNIFTPLWFLFVGFLYFRKARNDWSARFVTAFGWIFLTFLLEVLLVEPVYGYSWEIILNLEVLVSNWINVVAVLVAGVAAQMPGTLPPTPQDKIQDVIENGPKGR</sequence>
<keyword evidence="1" id="KW-0472">Membrane</keyword>
<name>A0A2M7XEX2_9BACT</name>
<dbReference type="EMBL" id="PFWU01000001">
    <property type="protein sequence ID" value="PJA46414.1"/>
    <property type="molecule type" value="Genomic_DNA"/>
</dbReference>
<evidence type="ECO:0000313" key="2">
    <source>
        <dbReference type="EMBL" id="PJA46414.1"/>
    </source>
</evidence>
<feature type="transmembrane region" description="Helical" evidence="1">
    <location>
        <begin position="99"/>
        <end position="123"/>
    </location>
</feature>
<proteinExistence type="predicted"/>
<dbReference type="Proteomes" id="UP000229385">
    <property type="component" value="Unassembled WGS sequence"/>
</dbReference>
<evidence type="ECO:0000256" key="1">
    <source>
        <dbReference type="SAM" id="Phobius"/>
    </source>
</evidence>
<feature type="transmembrane region" description="Helical" evidence="1">
    <location>
        <begin position="38"/>
        <end position="60"/>
    </location>
</feature>
<reference evidence="3" key="1">
    <citation type="submission" date="2017-09" db="EMBL/GenBank/DDBJ databases">
        <title>Depth-based differentiation of microbial function through sediment-hosted aquifers and enrichment of novel symbionts in the deep terrestrial subsurface.</title>
        <authorList>
            <person name="Probst A.J."/>
            <person name="Ladd B."/>
            <person name="Jarett J.K."/>
            <person name="Geller-Mcgrath D.E."/>
            <person name="Sieber C.M.K."/>
            <person name="Emerson J.B."/>
            <person name="Anantharaman K."/>
            <person name="Thomas B.C."/>
            <person name="Malmstrom R."/>
            <person name="Stieglmeier M."/>
            <person name="Klingl A."/>
            <person name="Woyke T."/>
            <person name="Ryan C.M."/>
            <person name="Banfield J.F."/>
        </authorList>
    </citation>
    <scope>NUCLEOTIDE SEQUENCE [LARGE SCALE GENOMIC DNA]</scope>
</reference>
<feature type="transmembrane region" description="Helical" evidence="1">
    <location>
        <begin position="12"/>
        <end position="32"/>
    </location>
</feature>
<keyword evidence="1" id="KW-1133">Transmembrane helix</keyword>
<gene>
    <name evidence="2" type="ORF">CO174_00160</name>
</gene>
<feature type="transmembrane region" description="Helical" evidence="1">
    <location>
        <begin position="72"/>
        <end position="93"/>
    </location>
</feature>
<keyword evidence="1" id="KW-0812">Transmembrane</keyword>
<comment type="caution">
    <text evidence="2">The sequence shown here is derived from an EMBL/GenBank/DDBJ whole genome shotgun (WGS) entry which is preliminary data.</text>
</comment>
<dbReference type="AlphaFoldDB" id="A0A2M7XEX2"/>
<accession>A0A2M7XEX2</accession>
<evidence type="ECO:0008006" key="4">
    <source>
        <dbReference type="Google" id="ProtNLM"/>
    </source>
</evidence>
<organism evidence="2 3">
    <name type="scientific">Candidatus Uhrbacteria bacterium CG_4_9_14_3_um_filter_50_9</name>
    <dbReference type="NCBI Taxonomy" id="1975035"/>
    <lineage>
        <taxon>Bacteria</taxon>
        <taxon>Candidatus Uhriibacteriota</taxon>
    </lineage>
</organism>
<evidence type="ECO:0000313" key="3">
    <source>
        <dbReference type="Proteomes" id="UP000229385"/>
    </source>
</evidence>